<accession>A0AAD7B8Q3</accession>
<name>A0AAD7B8Q3_9AGAR</name>
<proteinExistence type="predicted"/>
<feature type="region of interest" description="Disordered" evidence="1">
    <location>
        <begin position="1"/>
        <end position="22"/>
    </location>
</feature>
<evidence type="ECO:0000313" key="2">
    <source>
        <dbReference type="EMBL" id="KAJ7613424.1"/>
    </source>
</evidence>
<keyword evidence="3" id="KW-1185">Reference proteome</keyword>
<reference evidence="2" key="1">
    <citation type="submission" date="2023-03" db="EMBL/GenBank/DDBJ databases">
        <title>Massive genome expansion in bonnet fungi (Mycena s.s.) driven by repeated elements and novel gene families across ecological guilds.</title>
        <authorList>
            <consortium name="Lawrence Berkeley National Laboratory"/>
            <person name="Harder C.B."/>
            <person name="Miyauchi S."/>
            <person name="Viragh M."/>
            <person name="Kuo A."/>
            <person name="Thoen E."/>
            <person name="Andreopoulos B."/>
            <person name="Lu D."/>
            <person name="Skrede I."/>
            <person name="Drula E."/>
            <person name="Henrissat B."/>
            <person name="Morin E."/>
            <person name="Kohler A."/>
            <person name="Barry K."/>
            <person name="LaButti K."/>
            <person name="Morin E."/>
            <person name="Salamov A."/>
            <person name="Lipzen A."/>
            <person name="Mereny Z."/>
            <person name="Hegedus B."/>
            <person name="Baldrian P."/>
            <person name="Stursova M."/>
            <person name="Weitz H."/>
            <person name="Taylor A."/>
            <person name="Grigoriev I.V."/>
            <person name="Nagy L.G."/>
            <person name="Martin F."/>
            <person name="Kauserud H."/>
        </authorList>
    </citation>
    <scope>NUCLEOTIDE SEQUENCE</scope>
    <source>
        <strain evidence="2">9284</strain>
    </source>
</reference>
<dbReference type="Proteomes" id="UP001221142">
    <property type="component" value="Unassembled WGS sequence"/>
</dbReference>
<comment type="caution">
    <text evidence="2">The sequence shown here is derived from an EMBL/GenBank/DDBJ whole genome shotgun (WGS) entry which is preliminary data.</text>
</comment>
<dbReference type="AlphaFoldDB" id="A0AAD7B8Q3"/>
<protein>
    <submittedName>
        <fullName evidence="2">Uncharacterized protein</fullName>
    </submittedName>
</protein>
<evidence type="ECO:0000256" key="1">
    <source>
        <dbReference type="SAM" id="MobiDB-lite"/>
    </source>
</evidence>
<evidence type="ECO:0000313" key="3">
    <source>
        <dbReference type="Proteomes" id="UP001221142"/>
    </source>
</evidence>
<sequence>MRFDATLIPQWQDQKPERTRPHQKALTMLNLSDSPVGPPLAIAGFLSGLFPKLESVSYRRVRDPDAAALQDQWTKSVCDALPLLRSIRAEEQYWTQRDGDREG</sequence>
<dbReference type="EMBL" id="JARKIF010000028">
    <property type="protein sequence ID" value="KAJ7613424.1"/>
    <property type="molecule type" value="Genomic_DNA"/>
</dbReference>
<organism evidence="2 3">
    <name type="scientific">Roridomyces roridus</name>
    <dbReference type="NCBI Taxonomy" id="1738132"/>
    <lineage>
        <taxon>Eukaryota</taxon>
        <taxon>Fungi</taxon>
        <taxon>Dikarya</taxon>
        <taxon>Basidiomycota</taxon>
        <taxon>Agaricomycotina</taxon>
        <taxon>Agaricomycetes</taxon>
        <taxon>Agaricomycetidae</taxon>
        <taxon>Agaricales</taxon>
        <taxon>Marasmiineae</taxon>
        <taxon>Mycenaceae</taxon>
        <taxon>Roridomyces</taxon>
    </lineage>
</organism>
<gene>
    <name evidence="2" type="ORF">FB45DRAFT_1065023</name>
</gene>